<feature type="compositionally biased region" description="Low complexity" evidence="2">
    <location>
        <begin position="24"/>
        <end position="44"/>
    </location>
</feature>
<evidence type="ECO:0000256" key="1">
    <source>
        <dbReference type="SAM" id="Coils"/>
    </source>
</evidence>
<reference evidence="3 4" key="1">
    <citation type="submission" date="2016-03" db="EMBL/GenBank/DDBJ databases">
        <title>Comparative genomics of the ectomycorrhizal sister species Rhizopogon vinicolor and Rhizopogon vesiculosus (Basidiomycota: Boletales) reveals a divergence of the mating type B locus.</title>
        <authorList>
            <person name="Mujic A.B."/>
            <person name="Kuo A."/>
            <person name="Tritt A."/>
            <person name="Lipzen A."/>
            <person name="Chen C."/>
            <person name="Johnson J."/>
            <person name="Sharma A."/>
            <person name="Barry K."/>
            <person name="Grigoriev I.V."/>
            <person name="Spatafora J.W."/>
        </authorList>
    </citation>
    <scope>NUCLEOTIDE SEQUENCE [LARGE SCALE GENOMIC DNA]</scope>
    <source>
        <strain evidence="3 4">AM-OR11-056</strain>
    </source>
</reference>
<keyword evidence="1" id="KW-0175">Coiled coil</keyword>
<accession>A0A1J8Q476</accession>
<dbReference type="Proteomes" id="UP000183567">
    <property type="component" value="Unassembled WGS sequence"/>
</dbReference>
<feature type="coiled-coil region" evidence="1">
    <location>
        <begin position="130"/>
        <end position="164"/>
    </location>
</feature>
<evidence type="ECO:0000256" key="2">
    <source>
        <dbReference type="SAM" id="MobiDB-lite"/>
    </source>
</evidence>
<gene>
    <name evidence="3" type="primary">RVUP61-2</name>
    <name evidence="3" type="ORF">AZE42_03465</name>
</gene>
<dbReference type="AlphaFoldDB" id="A0A1J8Q476"/>
<protein>
    <submittedName>
        <fullName evidence="3">Uncharacterized protein</fullName>
    </submittedName>
</protein>
<comment type="caution">
    <text evidence="3">The sequence shown here is derived from an EMBL/GenBank/DDBJ whole genome shotgun (WGS) entry which is preliminary data.</text>
</comment>
<feature type="region of interest" description="Disordered" evidence="2">
    <location>
        <begin position="1"/>
        <end position="120"/>
    </location>
</feature>
<dbReference type="STRING" id="180088.A0A1J8Q476"/>
<name>A0A1J8Q476_9AGAM</name>
<evidence type="ECO:0000313" key="4">
    <source>
        <dbReference type="Proteomes" id="UP000183567"/>
    </source>
</evidence>
<feature type="compositionally biased region" description="Basic residues" evidence="2">
    <location>
        <begin position="9"/>
        <end position="23"/>
    </location>
</feature>
<keyword evidence="4" id="KW-1185">Reference proteome</keyword>
<proteinExistence type="predicted"/>
<dbReference type="EMBL" id="LVVM01006433">
    <property type="protein sequence ID" value="OJA08088.1"/>
    <property type="molecule type" value="Genomic_DNA"/>
</dbReference>
<evidence type="ECO:0000313" key="3">
    <source>
        <dbReference type="EMBL" id="OJA08088.1"/>
    </source>
</evidence>
<sequence length="184" mass="19717">MSEDDRAAKAARAKAMLKKRQQKKSAGGSALASPPPSRLSTPAPHESAPLTGDTKNDVADLFTPADSDANWIDSLPRADVPQSSASGILSTPPPTQASTSPHKAPQHVIASASVSSSNGEALETGARFQLKKLEEERSALQLRLQQEEHRTQDALRRVEVAIQETRSLESKYRSSQAGILQLES</sequence>
<organism evidence="3 4">
    <name type="scientific">Rhizopogon vesiculosus</name>
    <dbReference type="NCBI Taxonomy" id="180088"/>
    <lineage>
        <taxon>Eukaryota</taxon>
        <taxon>Fungi</taxon>
        <taxon>Dikarya</taxon>
        <taxon>Basidiomycota</taxon>
        <taxon>Agaricomycotina</taxon>
        <taxon>Agaricomycetes</taxon>
        <taxon>Agaricomycetidae</taxon>
        <taxon>Boletales</taxon>
        <taxon>Suillineae</taxon>
        <taxon>Rhizopogonaceae</taxon>
        <taxon>Rhizopogon</taxon>
    </lineage>
</organism>
<feature type="non-terminal residue" evidence="3">
    <location>
        <position position="184"/>
    </location>
</feature>
<dbReference type="OrthoDB" id="2685703at2759"/>